<dbReference type="InterPro" id="IPR016084">
    <property type="entry name" value="Haem_Oase-like_multi-hlx"/>
</dbReference>
<evidence type="ECO:0000256" key="1">
    <source>
        <dbReference type="ARBA" id="ARBA00022617"/>
    </source>
</evidence>
<proteinExistence type="predicted"/>
<dbReference type="AlphaFoldDB" id="A0A9W7DM27"/>
<accession>A0A9W7DM27</accession>
<dbReference type="GO" id="GO:0006979">
    <property type="term" value="P:response to oxidative stress"/>
    <property type="evidence" value="ECO:0007669"/>
    <property type="project" value="TreeGrafter"/>
</dbReference>
<evidence type="ECO:0008006" key="6">
    <source>
        <dbReference type="Google" id="ProtNLM"/>
    </source>
</evidence>
<evidence type="ECO:0000256" key="2">
    <source>
        <dbReference type="ARBA" id="ARBA00022723"/>
    </source>
</evidence>
<dbReference type="SUPFAM" id="SSF48613">
    <property type="entry name" value="Heme oxygenase-like"/>
    <property type="match status" value="1"/>
</dbReference>
<organism evidence="4 5">
    <name type="scientific">Triparma verrucosa</name>
    <dbReference type="NCBI Taxonomy" id="1606542"/>
    <lineage>
        <taxon>Eukaryota</taxon>
        <taxon>Sar</taxon>
        <taxon>Stramenopiles</taxon>
        <taxon>Ochrophyta</taxon>
        <taxon>Bolidophyceae</taxon>
        <taxon>Parmales</taxon>
        <taxon>Triparmaceae</taxon>
        <taxon>Triparma</taxon>
    </lineage>
</organism>
<reference evidence="5" key="1">
    <citation type="journal article" date="2023" name="Commun. Biol.">
        <title>Genome analysis of Parmales, the sister group of diatoms, reveals the evolutionary specialization of diatoms from phago-mixotrophs to photoautotrophs.</title>
        <authorList>
            <person name="Ban H."/>
            <person name="Sato S."/>
            <person name="Yoshikawa S."/>
            <person name="Yamada K."/>
            <person name="Nakamura Y."/>
            <person name="Ichinomiya M."/>
            <person name="Sato N."/>
            <person name="Blanc-Mathieu R."/>
            <person name="Endo H."/>
            <person name="Kuwata A."/>
            <person name="Ogata H."/>
        </authorList>
    </citation>
    <scope>NUCLEOTIDE SEQUENCE [LARGE SCALE GENOMIC DNA]</scope>
    <source>
        <strain evidence="5">NIES 3699</strain>
    </source>
</reference>
<protein>
    <recommendedName>
        <fullName evidence="6">Heme oxygenase</fullName>
    </recommendedName>
</protein>
<dbReference type="GO" id="GO:0006788">
    <property type="term" value="P:heme oxidation"/>
    <property type="evidence" value="ECO:0007669"/>
    <property type="project" value="InterPro"/>
</dbReference>
<dbReference type="GO" id="GO:0046872">
    <property type="term" value="F:metal ion binding"/>
    <property type="evidence" value="ECO:0007669"/>
    <property type="project" value="UniProtKB-KW"/>
</dbReference>
<dbReference type="InterPro" id="IPR002051">
    <property type="entry name" value="Haem_Oase"/>
</dbReference>
<dbReference type="GO" id="GO:0020037">
    <property type="term" value="F:heme binding"/>
    <property type="evidence" value="ECO:0007669"/>
    <property type="project" value="TreeGrafter"/>
</dbReference>
<dbReference type="Pfam" id="PF01126">
    <property type="entry name" value="Heme_oxygenase"/>
    <property type="match status" value="1"/>
</dbReference>
<sequence length="269" mass="29899">MKKGLSQSLNLASARLSSPLSSPTSSRGILQTSSANKTGLSLRLDSTLKDGHDMKTFGLGTAATLSSRHRYAKFTSSMLHAYEALENSLDECASEPVSHVWKEFKDDLRRSEKLKEDFYDVKDALDCFEPSVATKGYVNSMVLAGKRDDEDGGGRLIGHLYCRYFADLMGGQVLAYPTRLALGLKGGTPRHYDFGKFGEERKVNVERLYRAFNEAGEMMGPEKIEDVVEETYLAFEENVKVYKEDGRLWQDSAIGGFNVVKGLLHAQTK</sequence>
<dbReference type="CDD" id="cd19165">
    <property type="entry name" value="HemeO"/>
    <property type="match status" value="1"/>
</dbReference>
<dbReference type="PANTHER" id="PTHR10720">
    <property type="entry name" value="HEME OXYGENASE"/>
    <property type="match status" value="1"/>
</dbReference>
<keyword evidence="1" id="KW-0349">Heme</keyword>
<evidence type="ECO:0000256" key="3">
    <source>
        <dbReference type="ARBA" id="ARBA00023004"/>
    </source>
</evidence>
<dbReference type="GO" id="GO:0004392">
    <property type="term" value="F:heme oxygenase (decyclizing) activity"/>
    <property type="evidence" value="ECO:0007669"/>
    <property type="project" value="InterPro"/>
</dbReference>
<evidence type="ECO:0000313" key="5">
    <source>
        <dbReference type="Proteomes" id="UP001165160"/>
    </source>
</evidence>
<comment type="caution">
    <text evidence="4">The sequence shown here is derived from an EMBL/GenBank/DDBJ whole genome shotgun (WGS) entry which is preliminary data.</text>
</comment>
<keyword evidence="3" id="KW-0408">Iron</keyword>
<dbReference type="EMBL" id="BRXX01000579">
    <property type="protein sequence ID" value="GMH48048.1"/>
    <property type="molecule type" value="Genomic_DNA"/>
</dbReference>
<dbReference type="Proteomes" id="UP001165160">
    <property type="component" value="Unassembled WGS sequence"/>
</dbReference>
<dbReference type="Gene3D" id="1.20.910.10">
    <property type="entry name" value="Heme oxygenase-like"/>
    <property type="match status" value="1"/>
</dbReference>
<dbReference type="PRINTS" id="PR00088">
    <property type="entry name" value="HAEMOXYGNASE"/>
</dbReference>
<keyword evidence="5" id="KW-1185">Reference proteome</keyword>
<dbReference type="GO" id="GO:0042167">
    <property type="term" value="P:heme catabolic process"/>
    <property type="evidence" value="ECO:0007669"/>
    <property type="project" value="TreeGrafter"/>
</dbReference>
<dbReference type="PANTHER" id="PTHR10720:SF0">
    <property type="entry name" value="HEME OXYGENASE"/>
    <property type="match status" value="1"/>
</dbReference>
<gene>
    <name evidence="4" type="ORF">TrVE_jg9893</name>
</gene>
<dbReference type="InterPro" id="IPR016053">
    <property type="entry name" value="Haem_Oase-like"/>
</dbReference>
<evidence type="ECO:0000313" key="4">
    <source>
        <dbReference type="EMBL" id="GMH48048.1"/>
    </source>
</evidence>
<name>A0A9W7DM27_9STRA</name>
<keyword evidence="2" id="KW-0479">Metal-binding</keyword>